<dbReference type="Proteomes" id="UP000006329">
    <property type="component" value="Unassembled WGS sequence"/>
</dbReference>
<feature type="transmembrane region" description="Helical" evidence="1">
    <location>
        <begin position="62"/>
        <end position="80"/>
    </location>
</feature>
<dbReference type="EMBL" id="AHON02000069">
    <property type="protein sequence ID" value="EKO32472.1"/>
    <property type="molecule type" value="Genomic_DNA"/>
</dbReference>
<evidence type="ECO:0000313" key="2">
    <source>
        <dbReference type="EMBL" id="EKO32472.1"/>
    </source>
</evidence>
<keyword evidence="1" id="KW-0472">Membrane</keyword>
<keyword evidence="1" id="KW-0812">Transmembrane</keyword>
<sequence>MSKDRGFFSLEAPRLERNDVKVGVLILPFRKRESDGLSKYSKNLKFRQLVFRKEGSFRTRTGLVFLYFFFSLSPISIFTWDDSNSRFFV</sequence>
<proteinExistence type="predicted"/>
<protein>
    <submittedName>
        <fullName evidence="2">Uncharacterized protein</fullName>
    </submittedName>
</protein>
<reference evidence="2" key="1">
    <citation type="submission" date="2012-10" db="EMBL/GenBank/DDBJ databases">
        <authorList>
            <person name="Harkins D.M."/>
            <person name="Durkin A.S."/>
            <person name="Brinkac L.M."/>
            <person name="Haft D.H."/>
            <person name="Selengut J.D."/>
            <person name="Sanka R."/>
            <person name="DePew J."/>
            <person name="Purushe J."/>
            <person name="Matthias M.A."/>
            <person name="Vinetz J.M."/>
            <person name="Sutton G.G."/>
            <person name="Nierman W.C."/>
            <person name="Fouts D.E."/>
        </authorList>
    </citation>
    <scope>NUCLEOTIDE SEQUENCE [LARGE SCALE GENOMIC DNA]</scope>
    <source>
        <strain evidence="2">MOR084</strain>
    </source>
</reference>
<evidence type="ECO:0000256" key="1">
    <source>
        <dbReference type="SAM" id="Phobius"/>
    </source>
</evidence>
<comment type="caution">
    <text evidence="2">The sequence shown here is derived from an EMBL/GenBank/DDBJ whole genome shotgun (WGS) entry which is preliminary data.</text>
</comment>
<dbReference type="AlphaFoldDB" id="A0A0E2BB90"/>
<evidence type="ECO:0000313" key="3">
    <source>
        <dbReference type="Proteomes" id="UP000006329"/>
    </source>
</evidence>
<gene>
    <name evidence="2" type="ORF">LEP1GSC179_0076</name>
</gene>
<keyword evidence="1" id="KW-1133">Transmembrane helix</keyword>
<keyword evidence="3" id="KW-1185">Reference proteome</keyword>
<name>A0A0E2BB90_9LEPT</name>
<organism evidence="2 3">
    <name type="scientific">Leptospira santarosai str. MOR084</name>
    <dbReference type="NCBI Taxonomy" id="1049984"/>
    <lineage>
        <taxon>Bacteria</taxon>
        <taxon>Pseudomonadati</taxon>
        <taxon>Spirochaetota</taxon>
        <taxon>Spirochaetia</taxon>
        <taxon>Leptospirales</taxon>
        <taxon>Leptospiraceae</taxon>
        <taxon>Leptospira</taxon>
    </lineage>
</organism>
<accession>A0A0E2BB90</accession>